<dbReference type="Proteomes" id="UP000323886">
    <property type="component" value="Unassembled WGS sequence"/>
</dbReference>
<reference evidence="1 2" key="1">
    <citation type="submission" date="2019-09" db="EMBL/GenBank/DDBJ databases">
        <title>Draft Whole-Genome sequence of Blastochloris sulfoviridis DSM 729.</title>
        <authorList>
            <person name="Meyer T.E."/>
            <person name="Kyndt J.A."/>
        </authorList>
    </citation>
    <scope>NUCLEOTIDE SEQUENCE [LARGE SCALE GENOMIC DNA]</scope>
    <source>
        <strain evidence="1 2">DSM 729</strain>
    </source>
</reference>
<dbReference type="EMBL" id="VWPL01000016">
    <property type="protein sequence ID" value="KAA5600463.1"/>
    <property type="molecule type" value="Genomic_DNA"/>
</dbReference>
<dbReference type="RefSeq" id="WP_150097639.1">
    <property type="nucleotide sequence ID" value="NZ_VWPL01000016.1"/>
</dbReference>
<evidence type="ECO:0000313" key="2">
    <source>
        <dbReference type="Proteomes" id="UP000323886"/>
    </source>
</evidence>
<proteinExistence type="predicted"/>
<name>A0A5M6HX27_9HYPH</name>
<comment type="caution">
    <text evidence="1">The sequence shown here is derived from an EMBL/GenBank/DDBJ whole genome shotgun (WGS) entry which is preliminary data.</text>
</comment>
<dbReference type="OrthoDB" id="2079517at2"/>
<dbReference type="AlphaFoldDB" id="A0A5M6HX27"/>
<protein>
    <recommendedName>
        <fullName evidence="3">PD-(D/E)XK nuclease family protein</fullName>
    </recommendedName>
</protein>
<gene>
    <name evidence="1" type="ORF">F1193_10525</name>
</gene>
<organism evidence="1 2">
    <name type="scientific">Blastochloris sulfoviridis</name>
    <dbReference type="NCBI Taxonomy" id="50712"/>
    <lineage>
        <taxon>Bacteria</taxon>
        <taxon>Pseudomonadati</taxon>
        <taxon>Pseudomonadota</taxon>
        <taxon>Alphaproteobacteria</taxon>
        <taxon>Hyphomicrobiales</taxon>
        <taxon>Blastochloridaceae</taxon>
        <taxon>Blastochloris</taxon>
    </lineage>
</organism>
<evidence type="ECO:0008006" key="3">
    <source>
        <dbReference type="Google" id="ProtNLM"/>
    </source>
</evidence>
<evidence type="ECO:0000313" key="1">
    <source>
        <dbReference type="EMBL" id="KAA5600463.1"/>
    </source>
</evidence>
<sequence>MSSMFGHLAARFSSGAENLATEALAYMLVQSPAARRALNEISTILNAKLSEIRSFRTQCVGQDQAIPDLAGFDHCGRAILLIENKFWAGLTPNQPAAYLERLPNDEPSLLLFVVPPRRVHSIWPDLVVSAARAGLHLPPPSIRHANALSGQVGNRTLAVTSWQALLDRIEAEARASGEADTVSDVGQLRGLCEHMDSTGYVPATLEELTSTEVPRRLIGLADLVQQACERALAAGIADRKGLLPAHKWYGAGRYLRIGGAGAWVGIDHQLWARYGIGPLWITFAPTEYGRAAAVLNAIAPWLSSNPVRAFDLEGNAAIPLRITSYATRDIVLDDLHSQIAELCHLLRAIPSAREPATPEPAEDAA</sequence>
<accession>A0A5M6HX27</accession>
<keyword evidence="2" id="KW-1185">Reference proteome</keyword>